<feature type="region of interest" description="Disordered" evidence="1">
    <location>
        <begin position="36"/>
        <end position="106"/>
    </location>
</feature>
<feature type="compositionally biased region" description="Low complexity" evidence="1">
    <location>
        <begin position="84"/>
        <end position="93"/>
    </location>
</feature>
<sequence length="174" mass="19052">MAAPRSLSDVNELIAGGLSFSKTRLVVMVAQFSSNDQLNHDTEARMALSMSREKSGAATSQDEEEGHDFESNAEEEEIVHSQDMADMGGSESSMEMEDGDSDGESEMPLITKSNVGLFVKDEDLLAYLHDFRDFVGGRRVAMRETLKSRKIRVGVDVKDEAMLAAMPDVAKDLA</sequence>
<evidence type="ECO:0000313" key="3">
    <source>
        <dbReference type="Proteomes" id="UP001633002"/>
    </source>
</evidence>
<dbReference type="AlphaFoldDB" id="A0ABD3HZ51"/>
<protein>
    <submittedName>
        <fullName evidence="2">Uncharacterized protein</fullName>
    </submittedName>
</protein>
<feature type="compositionally biased region" description="Acidic residues" evidence="1">
    <location>
        <begin position="94"/>
        <end position="105"/>
    </location>
</feature>
<dbReference type="Proteomes" id="UP001633002">
    <property type="component" value="Unassembled WGS sequence"/>
</dbReference>
<comment type="caution">
    <text evidence="2">The sequence shown here is derived from an EMBL/GenBank/DDBJ whole genome shotgun (WGS) entry which is preliminary data.</text>
</comment>
<organism evidence="2 3">
    <name type="scientific">Riccia sorocarpa</name>
    <dbReference type="NCBI Taxonomy" id="122646"/>
    <lineage>
        <taxon>Eukaryota</taxon>
        <taxon>Viridiplantae</taxon>
        <taxon>Streptophyta</taxon>
        <taxon>Embryophyta</taxon>
        <taxon>Marchantiophyta</taxon>
        <taxon>Marchantiopsida</taxon>
        <taxon>Marchantiidae</taxon>
        <taxon>Marchantiales</taxon>
        <taxon>Ricciaceae</taxon>
        <taxon>Riccia</taxon>
    </lineage>
</organism>
<keyword evidence="3" id="KW-1185">Reference proteome</keyword>
<feature type="compositionally biased region" description="Acidic residues" evidence="1">
    <location>
        <begin position="61"/>
        <end position="77"/>
    </location>
</feature>
<name>A0ABD3HZ51_9MARC</name>
<accession>A0ABD3HZ51</accession>
<reference evidence="2 3" key="1">
    <citation type="submission" date="2024-09" db="EMBL/GenBank/DDBJ databases">
        <title>Chromosome-scale assembly of Riccia sorocarpa.</title>
        <authorList>
            <person name="Paukszto L."/>
        </authorList>
    </citation>
    <scope>NUCLEOTIDE SEQUENCE [LARGE SCALE GENOMIC DNA]</scope>
    <source>
        <strain evidence="2">LP-2024</strain>
        <tissue evidence="2">Aerial parts of the thallus</tissue>
    </source>
</reference>
<dbReference type="EMBL" id="JBJQOH010000002">
    <property type="protein sequence ID" value="KAL3695594.1"/>
    <property type="molecule type" value="Genomic_DNA"/>
</dbReference>
<gene>
    <name evidence="2" type="ORF">R1sor_009670</name>
</gene>
<evidence type="ECO:0000313" key="2">
    <source>
        <dbReference type="EMBL" id="KAL3695594.1"/>
    </source>
</evidence>
<evidence type="ECO:0000256" key="1">
    <source>
        <dbReference type="SAM" id="MobiDB-lite"/>
    </source>
</evidence>
<proteinExistence type="predicted"/>